<dbReference type="InterPro" id="IPR000387">
    <property type="entry name" value="Tyr_Pase_dom"/>
</dbReference>
<evidence type="ECO:0000313" key="8">
    <source>
        <dbReference type="Proteomes" id="UP000242519"/>
    </source>
</evidence>
<comment type="caution">
    <text evidence="7">The sequence shown here is derived from an EMBL/GenBank/DDBJ whole genome shotgun (WGS) entry which is preliminary data.</text>
</comment>
<evidence type="ECO:0000256" key="4">
    <source>
        <dbReference type="SAM" id="MobiDB-lite"/>
    </source>
</evidence>
<keyword evidence="5" id="KW-0472">Membrane</keyword>
<feature type="transmembrane region" description="Helical" evidence="5">
    <location>
        <begin position="294"/>
        <end position="312"/>
    </location>
</feature>
<dbReference type="InterPro" id="IPR029021">
    <property type="entry name" value="Prot-tyrosine_phosphatase-like"/>
</dbReference>
<dbReference type="PANTHER" id="PTHR31126">
    <property type="entry name" value="TYROSINE-PROTEIN PHOSPHATASE"/>
    <property type="match status" value="1"/>
</dbReference>
<dbReference type="FunCoup" id="A0A218Z7W7">
    <property type="interactions" value="122"/>
</dbReference>
<dbReference type="GO" id="GO:0016791">
    <property type="term" value="F:phosphatase activity"/>
    <property type="evidence" value="ECO:0007669"/>
    <property type="project" value="TreeGrafter"/>
</dbReference>
<dbReference type="Proteomes" id="UP000242519">
    <property type="component" value="Unassembled WGS sequence"/>
</dbReference>
<dbReference type="Pfam" id="PF03162">
    <property type="entry name" value="Y_phosphatase2"/>
    <property type="match status" value="1"/>
</dbReference>
<keyword evidence="5" id="KW-0812">Transmembrane</keyword>
<dbReference type="EMBL" id="MZNU01000175">
    <property type="protein sequence ID" value="OWP03633.1"/>
    <property type="molecule type" value="Genomic_DNA"/>
</dbReference>
<comment type="subcellular location">
    <subcellularLocation>
        <location evidence="1">Cytoplasm</location>
    </subcellularLocation>
</comment>
<dbReference type="InParanoid" id="A0A218Z7W7"/>
<evidence type="ECO:0000256" key="3">
    <source>
        <dbReference type="ARBA" id="ARBA00022801"/>
    </source>
</evidence>
<dbReference type="AlphaFoldDB" id="A0A218Z7W7"/>
<keyword evidence="2" id="KW-0963">Cytoplasm</keyword>
<proteinExistence type="predicted"/>
<keyword evidence="3" id="KW-0378">Hydrolase</keyword>
<dbReference type="GO" id="GO:0052840">
    <property type="term" value="F:inositol diphosphate tetrakisphosphate diphosphatase activity"/>
    <property type="evidence" value="ECO:0007669"/>
    <property type="project" value="TreeGrafter"/>
</dbReference>
<dbReference type="STRING" id="503106.A0A218Z7W7"/>
<feature type="domain" description="Tyrosine specific protein phosphatases" evidence="6">
    <location>
        <begin position="177"/>
        <end position="225"/>
    </location>
</feature>
<feature type="compositionally biased region" description="Polar residues" evidence="4">
    <location>
        <begin position="37"/>
        <end position="52"/>
    </location>
</feature>
<evidence type="ECO:0000259" key="6">
    <source>
        <dbReference type="PROSITE" id="PS50056"/>
    </source>
</evidence>
<reference evidence="7 8" key="1">
    <citation type="submission" date="2017-04" db="EMBL/GenBank/DDBJ databases">
        <title>Draft genome sequence of Marssonina coronaria NL1: causal agent of apple blotch.</title>
        <authorList>
            <person name="Cheng Q."/>
        </authorList>
    </citation>
    <scope>NUCLEOTIDE SEQUENCE [LARGE SCALE GENOMIC DNA]</scope>
    <source>
        <strain evidence="7 8">NL1</strain>
    </source>
</reference>
<evidence type="ECO:0000256" key="5">
    <source>
        <dbReference type="SAM" id="Phobius"/>
    </source>
</evidence>
<dbReference type="PANTHER" id="PTHR31126:SF48">
    <property type="entry name" value="INOSITOL PHOSPHATASE SIW14"/>
    <property type="match status" value="1"/>
</dbReference>
<dbReference type="PROSITE" id="PS50056">
    <property type="entry name" value="TYR_PHOSPHATASE_2"/>
    <property type="match status" value="1"/>
</dbReference>
<evidence type="ECO:0000256" key="2">
    <source>
        <dbReference type="ARBA" id="ARBA00022490"/>
    </source>
</evidence>
<dbReference type="InterPro" id="IPR004861">
    <property type="entry name" value="Siw14-like"/>
</dbReference>
<protein>
    <recommendedName>
        <fullName evidence="6">Tyrosine specific protein phosphatases domain-containing protein</fullName>
    </recommendedName>
</protein>
<keyword evidence="8" id="KW-1185">Reference proteome</keyword>
<gene>
    <name evidence="7" type="ORF">B2J93_3254</name>
</gene>
<dbReference type="GO" id="GO:0005737">
    <property type="term" value="C:cytoplasm"/>
    <property type="evidence" value="ECO:0007669"/>
    <property type="project" value="UniProtKB-SubCell"/>
</dbReference>
<dbReference type="OrthoDB" id="6375174at2759"/>
<dbReference type="PROSITE" id="PS00383">
    <property type="entry name" value="TYR_PHOSPHATASE_1"/>
    <property type="match status" value="1"/>
</dbReference>
<sequence>MNGLTEIKRRSARAFTEEEDFINKGKKFELDLDPRNKSTNQIEMQQSESRGPSQELKTRQSMVNLGRDTNIFPTKEEDIESHIAETLQAAKTSIEVKQEFRPTNLGVVIPGKIFRSSWPTEDDFISLESLGLKTVLSLVKNDFAPDFMNFVKKNNIVHKLIDMPGTKKVPITEGLMQEIMETVLDESNYPILIHCNHGKHRTGCVVAVVRHVARWDIESILEEYRGYAAPKARQCDIEYITEYKVSSLHGLFVEETLGIIPQQHEGSIAPALPLHHAQDERSPFPPWRARMKSCLVVSAVALGIWIYSGLFWQQRLWGWTPRH</sequence>
<feature type="region of interest" description="Disordered" evidence="4">
    <location>
        <begin position="31"/>
        <end position="58"/>
    </location>
</feature>
<dbReference type="Gene3D" id="3.90.190.10">
    <property type="entry name" value="Protein tyrosine phosphatase superfamily"/>
    <property type="match status" value="1"/>
</dbReference>
<organism evidence="7 8">
    <name type="scientific">Diplocarpon coronariae</name>
    <dbReference type="NCBI Taxonomy" id="2795749"/>
    <lineage>
        <taxon>Eukaryota</taxon>
        <taxon>Fungi</taxon>
        <taxon>Dikarya</taxon>
        <taxon>Ascomycota</taxon>
        <taxon>Pezizomycotina</taxon>
        <taxon>Leotiomycetes</taxon>
        <taxon>Helotiales</taxon>
        <taxon>Drepanopezizaceae</taxon>
        <taxon>Diplocarpon</taxon>
    </lineage>
</organism>
<evidence type="ECO:0000313" key="7">
    <source>
        <dbReference type="EMBL" id="OWP03633.1"/>
    </source>
</evidence>
<keyword evidence="5" id="KW-1133">Transmembrane helix</keyword>
<dbReference type="SUPFAM" id="SSF52799">
    <property type="entry name" value="(Phosphotyrosine protein) phosphatases II"/>
    <property type="match status" value="1"/>
</dbReference>
<accession>A0A218Z7W7</accession>
<dbReference type="InterPro" id="IPR016130">
    <property type="entry name" value="Tyr_Pase_AS"/>
</dbReference>
<dbReference type="FunFam" id="3.90.190.10:FF:000035">
    <property type="entry name" value="Tyrosine phosphatase, putative"/>
    <property type="match status" value="1"/>
</dbReference>
<evidence type="ECO:0000256" key="1">
    <source>
        <dbReference type="ARBA" id="ARBA00004496"/>
    </source>
</evidence>
<name>A0A218Z7W7_9HELO</name>